<protein>
    <submittedName>
        <fullName evidence="1">Uncharacterized protein</fullName>
    </submittedName>
</protein>
<dbReference type="AlphaFoldDB" id="A0A1W1BIC6"/>
<sequence length="54" mass="6127">MIGITLLSPNEVPLVSESTLFLTRTIPSVNSDRFCLTQSYLLLLHQYNLTRGYP</sequence>
<accession>A0A1W1BIC6</accession>
<proteinExistence type="predicted"/>
<reference evidence="1" key="1">
    <citation type="submission" date="2016-10" db="EMBL/GenBank/DDBJ databases">
        <authorList>
            <person name="de Groot N.N."/>
        </authorList>
    </citation>
    <scope>NUCLEOTIDE SEQUENCE</scope>
</reference>
<name>A0A1W1BIC6_9ZZZZ</name>
<gene>
    <name evidence="1" type="ORF">MNB_SV-6-40</name>
</gene>
<evidence type="ECO:0000313" key="1">
    <source>
        <dbReference type="EMBL" id="SFV53225.1"/>
    </source>
</evidence>
<dbReference type="EMBL" id="FPHC01000028">
    <property type="protein sequence ID" value="SFV53225.1"/>
    <property type="molecule type" value="Genomic_DNA"/>
</dbReference>
<organism evidence="1">
    <name type="scientific">hydrothermal vent metagenome</name>
    <dbReference type="NCBI Taxonomy" id="652676"/>
    <lineage>
        <taxon>unclassified sequences</taxon>
        <taxon>metagenomes</taxon>
        <taxon>ecological metagenomes</taxon>
    </lineage>
</organism>